<evidence type="ECO:0000256" key="1">
    <source>
        <dbReference type="SAM" id="Phobius"/>
    </source>
</evidence>
<keyword evidence="1" id="KW-0472">Membrane</keyword>
<evidence type="ECO:0000313" key="2">
    <source>
        <dbReference type="EMBL" id="GAG76775.1"/>
    </source>
</evidence>
<organism evidence="2">
    <name type="scientific">marine sediment metagenome</name>
    <dbReference type="NCBI Taxonomy" id="412755"/>
    <lineage>
        <taxon>unclassified sequences</taxon>
        <taxon>metagenomes</taxon>
        <taxon>ecological metagenomes</taxon>
    </lineage>
</organism>
<feature type="transmembrane region" description="Helical" evidence="1">
    <location>
        <begin position="55"/>
        <end position="78"/>
    </location>
</feature>
<proteinExistence type="predicted"/>
<keyword evidence="1" id="KW-0812">Transmembrane</keyword>
<gene>
    <name evidence="2" type="ORF">S01H4_27429</name>
</gene>
<keyword evidence="1" id="KW-1133">Transmembrane helix</keyword>
<dbReference type="EMBL" id="BART01013406">
    <property type="protein sequence ID" value="GAG76775.1"/>
    <property type="molecule type" value="Genomic_DNA"/>
</dbReference>
<dbReference type="AlphaFoldDB" id="X1A3T8"/>
<feature type="transmembrane region" description="Helical" evidence="1">
    <location>
        <begin position="14"/>
        <end position="34"/>
    </location>
</feature>
<accession>X1A3T8</accession>
<protein>
    <submittedName>
        <fullName evidence="2">Uncharacterized protein</fullName>
    </submittedName>
</protein>
<name>X1A3T8_9ZZZZ</name>
<reference evidence="2" key="1">
    <citation type="journal article" date="2014" name="Front. Microbiol.">
        <title>High frequency of phylogenetically diverse reductive dehalogenase-homologous genes in deep subseafloor sedimentary metagenomes.</title>
        <authorList>
            <person name="Kawai M."/>
            <person name="Futagami T."/>
            <person name="Toyoda A."/>
            <person name="Takaki Y."/>
            <person name="Nishi S."/>
            <person name="Hori S."/>
            <person name="Arai W."/>
            <person name="Tsubouchi T."/>
            <person name="Morono Y."/>
            <person name="Uchiyama I."/>
            <person name="Ito T."/>
            <person name="Fujiyama A."/>
            <person name="Inagaki F."/>
            <person name="Takami H."/>
        </authorList>
    </citation>
    <scope>NUCLEOTIDE SEQUENCE</scope>
    <source>
        <strain evidence="2">Expedition CK06-06</strain>
    </source>
</reference>
<comment type="caution">
    <text evidence="2">The sequence shown here is derived from an EMBL/GenBank/DDBJ whole genome shotgun (WGS) entry which is preliminary data.</text>
</comment>
<sequence>MNVWTALSAERNAVISWVAVPQFFGAVGPGQFIVGQAKMQGVVKLPWIESFGIEYLLGIDGISLPLVVLTTFISMLAATN</sequence>